<feature type="domain" description="RNase L inhibitor RLI-like possible metal-binding" evidence="10">
    <location>
        <begin position="51"/>
        <end position="85"/>
    </location>
</feature>
<dbReference type="EMBL" id="JAWIZZ010000051">
    <property type="protein sequence ID" value="KAK5778871.1"/>
    <property type="molecule type" value="Genomic_DNA"/>
</dbReference>
<evidence type="ECO:0000256" key="1">
    <source>
        <dbReference type="ARBA" id="ARBA00022490"/>
    </source>
</evidence>
<dbReference type="GO" id="GO:0030490">
    <property type="term" value="P:maturation of SSU-rRNA"/>
    <property type="evidence" value="ECO:0007669"/>
    <property type="project" value="TreeGrafter"/>
</dbReference>
<feature type="region of interest" description="Disordered" evidence="8">
    <location>
        <begin position="1"/>
        <end position="32"/>
    </location>
</feature>
<dbReference type="AlphaFoldDB" id="A0AAN8A7L0"/>
<dbReference type="PANTHER" id="PTHR20426:SF0">
    <property type="entry name" value="18S RRNA AMINOCARBOXYPROPYLTRANSFERASE"/>
    <property type="match status" value="1"/>
</dbReference>
<evidence type="ECO:0000259" key="9">
    <source>
        <dbReference type="Pfam" id="PF04034"/>
    </source>
</evidence>
<evidence type="ECO:0000259" key="10">
    <source>
        <dbReference type="Pfam" id="PF04068"/>
    </source>
</evidence>
<dbReference type="GO" id="GO:1904047">
    <property type="term" value="F:S-adenosyl-L-methionine binding"/>
    <property type="evidence" value="ECO:0007669"/>
    <property type="project" value="UniProtKB-UniRule"/>
</dbReference>
<dbReference type="Pfam" id="PF04068">
    <property type="entry name" value="Fer4_RLI"/>
    <property type="match status" value="1"/>
</dbReference>
<gene>
    <name evidence="6" type="primary">TSR3</name>
    <name evidence="11" type="ORF">RI543_003798</name>
</gene>
<evidence type="ECO:0000313" key="11">
    <source>
        <dbReference type="EMBL" id="KAK5778871.1"/>
    </source>
</evidence>
<dbReference type="GO" id="GO:0000455">
    <property type="term" value="P:enzyme-directed rRNA pseudouridine synthesis"/>
    <property type="evidence" value="ECO:0007669"/>
    <property type="project" value="UniProtKB-UniRule"/>
</dbReference>
<comment type="subcellular location">
    <subcellularLocation>
        <location evidence="6">Cytoplasm</location>
    </subcellularLocation>
    <subcellularLocation>
        <location evidence="6">Nucleus</location>
    </subcellularLocation>
</comment>
<keyword evidence="12" id="KW-1185">Reference proteome</keyword>
<keyword evidence="4 6" id="KW-0808">Transferase</keyword>
<proteinExistence type="inferred from homology"/>
<comment type="caution">
    <text evidence="11">The sequence shown here is derived from an EMBL/GenBank/DDBJ whole genome shotgun (WGS) entry which is preliminary data.</text>
</comment>
<evidence type="ECO:0000256" key="6">
    <source>
        <dbReference type="HAMAP-Rule" id="MF_03146"/>
    </source>
</evidence>
<dbReference type="InterPro" id="IPR007177">
    <property type="entry name" value="Tsr3_C"/>
</dbReference>
<comment type="catalytic activity">
    <reaction evidence="6">
        <text>N(1)-methylpseudouridine(1191) in yeast 18S rRNA + S-adenosyl-L-methionine = N(1)-methyl-N(3)-[(3S)-3-amino-3-carboxypropyl]pseudouridine(1191) in yeast 18S rRNA + S-methyl-5'-thioadenosine + H(+)</text>
        <dbReference type="Rhea" id="RHEA:63300"/>
        <dbReference type="Rhea" id="RHEA-COMP:13852"/>
        <dbReference type="Rhea" id="RHEA-COMP:16309"/>
        <dbReference type="ChEBI" id="CHEBI:15378"/>
        <dbReference type="ChEBI" id="CHEBI:17509"/>
        <dbReference type="ChEBI" id="CHEBI:59789"/>
        <dbReference type="ChEBI" id="CHEBI:74890"/>
        <dbReference type="ChEBI" id="CHEBI:146234"/>
    </reaction>
</comment>
<evidence type="ECO:0000256" key="5">
    <source>
        <dbReference type="ARBA" id="ARBA00022691"/>
    </source>
</evidence>
<feature type="binding site" evidence="6">
    <location>
        <position position="115"/>
    </location>
    <ligand>
        <name>S-adenosyl-L-methionine</name>
        <dbReference type="ChEBI" id="CHEBI:59789"/>
    </ligand>
</feature>
<feature type="binding site" evidence="6">
    <location>
        <position position="138"/>
    </location>
    <ligand>
        <name>S-adenosyl-L-methionine</name>
        <dbReference type="ChEBI" id="CHEBI:59789"/>
    </ligand>
</feature>
<feature type="coiled-coil region" evidence="7">
    <location>
        <begin position="269"/>
        <end position="296"/>
    </location>
</feature>
<dbReference type="GO" id="GO:0005737">
    <property type="term" value="C:cytoplasm"/>
    <property type="evidence" value="ECO:0007669"/>
    <property type="project" value="UniProtKB-SubCell"/>
</dbReference>
<keyword evidence="1 6" id="KW-0963">Cytoplasm</keyword>
<dbReference type="HAMAP" id="MF_01116">
    <property type="entry name" value="TSR3"/>
    <property type="match status" value="1"/>
</dbReference>
<evidence type="ECO:0000256" key="2">
    <source>
        <dbReference type="ARBA" id="ARBA00022517"/>
    </source>
</evidence>
<evidence type="ECO:0000256" key="3">
    <source>
        <dbReference type="ARBA" id="ARBA00022552"/>
    </source>
</evidence>
<feature type="binding site" evidence="6">
    <location>
        <position position="67"/>
    </location>
    <ligand>
        <name>S-adenosyl-L-methionine</name>
        <dbReference type="ChEBI" id="CHEBI:59789"/>
    </ligand>
</feature>
<evidence type="ECO:0000313" key="12">
    <source>
        <dbReference type="Proteomes" id="UP001306508"/>
    </source>
</evidence>
<evidence type="ECO:0000256" key="8">
    <source>
        <dbReference type="SAM" id="MobiDB-lite"/>
    </source>
</evidence>
<keyword evidence="3 6" id="KW-0698">rRNA processing</keyword>
<keyword evidence="7" id="KW-0175">Coiled coil</keyword>
<sequence>MGKGKGKNKPNDDRPSKSKHRGANGHHIRQNNKHMEIKQYGHSKSKQLFPVKLAMWDFDHCDPKRCSGKKLERLGLITSLKVGQRFQGIVISPNGKSVVCPNDRSIVEKYGASVVECSWARLDEIPFNKIGGKHERLLPYLVAANQVNYGRPWRLNCVEAIAACFAIIGRMDWASDLLSHFSWGLGFLELNNELLQIYQNCTDSESVKKAEEEWLLKLKEENQKRKQEVQNTDIWMMGNVNRKMNSLNISDEEEEEDDRFESISKPVKYDNLGNIIEERECEVEEEEEKEREEEWEIKYDSLGNIVTS</sequence>
<dbReference type="PANTHER" id="PTHR20426">
    <property type="entry name" value="RIBOSOME BIOGENESIS PROTEIN TSR3 HOMOLOG"/>
    <property type="match status" value="1"/>
</dbReference>
<feature type="compositionally biased region" description="Basic residues" evidence="8">
    <location>
        <begin position="17"/>
        <end position="32"/>
    </location>
</feature>
<comment type="similarity">
    <text evidence="6">Belongs to the TDD superfamily. TSR3 family.</text>
</comment>
<evidence type="ECO:0000256" key="7">
    <source>
        <dbReference type="SAM" id="Coils"/>
    </source>
</evidence>
<comment type="function">
    <text evidence="6">Aminocarboxypropyltransferase that catalyzes the aminocarboxypropyl transfer on pseudouridine at position 1191 (Psi1191) in 18S rRNA. It constitutes the last step in biosynthesis of the hypermodified N1-methyl-N3-(3-amino-3-carboxypropyl) pseudouridine (m1acp3-Psi) conserved in eukaryotic 18S rRNA.</text>
</comment>
<accession>A0AAN8A7L0</accession>
<dbReference type="NCBIfam" id="NF002621">
    <property type="entry name" value="PRK02287.1"/>
    <property type="match status" value="1"/>
</dbReference>
<dbReference type="Pfam" id="PF04034">
    <property type="entry name" value="Ribo_biogen_C"/>
    <property type="match status" value="1"/>
</dbReference>
<dbReference type="InterPro" id="IPR007209">
    <property type="entry name" value="RNaseL-inhib-like_metal-bd_dom"/>
</dbReference>
<dbReference type="InterPro" id="IPR022968">
    <property type="entry name" value="Tsr3-like"/>
</dbReference>
<feature type="domain" description="16S/18S rRNA aminocarboxypropyltransferase Tsr3 C-terminal" evidence="9">
    <location>
        <begin position="89"/>
        <end position="215"/>
    </location>
</feature>
<keyword evidence="6" id="KW-0539">Nucleus</keyword>
<comment type="catalytic activity">
    <reaction evidence="6">
        <text>an N(1)-methylpseudouridine in rRNA + S-adenosyl-L-methionine = N(1)-methyl-N(3)-[(3S)-3-amino-3-carboxypropyl]pseudouridine in rRNA + S-methyl-5'-thioadenosine + H(+)</text>
        <dbReference type="Rhea" id="RHEA:63296"/>
        <dbReference type="Rhea" id="RHEA-COMP:11634"/>
        <dbReference type="Rhea" id="RHEA-COMP:16310"/>
        <dbReference type="ChEBI" id="CHEBI:15378"/>
        <dbReference type="ChEBI" id="CHEBI:17509"/>
        <dbReference type="ChEBI" id="CHEBI:59789"/>
        <dbReference type="ChEBI" id="CHEBI:74890"/>
        <dbReference type="ChEBI" id="CHEBI:146234"/>
        <dbReference type="EC" id="2.5.1.157"/>
    </reaction>
</comment>
<dbReference type="EC" id="2.5.1.157" evidence="6"/>
<keyword evidence="2 6" id="KW-0690">Ribosome biogenesis</keyword>
<protein>
    <recommendedName>
        <fullName evidence="6">18S rRNA aminocarboxypropyltransferase</fullName>
        <ecNumber evidence="6">2.5.1.157</ecNumber>
    </recommendedName>
</protein>
<name>A0AAN8A7L0_9SACH</name>
<dbReference type="GO" id="GO:0005634">
    <property type="term" value="C:nucleus"/>
    <property type="evidence" value="ECO:0007669"/>
    <property type="project" value="UniProtKB-SubCell"/>
</dbReference>
<dbReference type="GO" id="GO:0106388">
    <property type="term" value="F:rRNA small subunit aminocarboxypropyltransferase activity"/>
    <property type="evidence" value="ECO:0007669"/>
    <property type="project" value="UniProtKB-EC"/>
</dbReference>
<dbReference type="Proteomes" id="UP001306508">
    <property type="component" value="Unassembled WGS sequence"/>
</dbReference>
<keyword evidence="5 6" id="KW-0949">S-adenosyl-L-methionine</keyword>
<evidence type="ECO:0000256" key="4">
    <source>
        <dbReference type="ARBA" id="ARBA00022679"/>
    </source>
</evidence>
<feature type="binding site" evidence="6">
    <location>
        <position position="153"/>
    </location>
    <ligand>
        <name>S-adenosyl-L-methionine</name>
        <dbReference type="ChEBI" id="CHEBI:59789"/>
    </ligand>
</feature>
<reference evidence="12" key="1">
    <citation type="submission" date="2023-07" db="EMBL/GenBank/DDBJ databases">
        <title>A draft genome of Kazachstania heterogenica Y-27499.</title>
        <authorList>
            <person name="Donic C."/>
            <person name="Kralova J.S."/>
            <person name="Fidel L."/>
            <person name="Ben-Dor S."/>
            <person name="Jung S."/>
        </authorList>
    </citation>
    <scope>NUCLEOTIDE SEQUENCE [LARGE SCALE GENOMIC DNA]</scope>
    <source>
        <strain evidence="12">Y27499</strain>
    </source>
</reference>
<organism evidence="11 12">
    <name type="scientific">Arxiozyma heterogenica</name>
    <dbReference type="NCBI Taxonomy" id="278026"/>
    <lineage>
        <taxon>Eukaryota</taxon>
        <taxon>Fungi</taxon>
        <taxon>Dikarya</taxon>
        <taxon>Ascomycota</taxon>
        <taxon>Saccharomycotina</taxon>
        <taxon>Saccharomycetes</taxon>
        <taxon>Saccharomycetales</taxon>
        <taxon>Saccharomycetaceae</taxon>
        <taxon>Arxiozyma</taxon>
    </lineage>
</organism>